<reference evidence="2" key="1">
    <citation type="journal article" date="2024" name="Antonie Van Leeuwenhoek">
        <title>Isoptericola haloaureus sp. nov., a dimorphic actinobacterium isolated from mangrove sediments of southeast India, implicating biosaline agricultural significance through nitrogen fixation and salt tolerance genes.</title>
        <authorList>
            <person name="Prathaban M."/>
            <person name="Prathiviraj R."/>
            <person name="Ravichandran M."/>
            <person name="Natarajan S.D."/>
            <person name="Sobanaa M."/>
            <person name="Hari Krishna Kumar S."/>
            <person name="Chandrasekar V."/>
            <person name="Selvin J."/>
        </authorList>
    </citation>
    <scope>NUCLEOTIDE SEQUENCE</scope>
    <source>
        <strain evidence="2">MP1014</strain>
    </source>
</reference>
<name>A0ABU7Z4B0_9MICO</name>
<dbReference type="EMBL" id="JBAGLP010000110">
    <property type="protein sequence ID" value="MEG3614322.1"/>
    <property type="molecule type" value="Genomic_DNA"/>
</dbReference>
<evidence type="ECO:0000256" key="1">
    <source>
        <dbReference type="SAM" id="Phobius"/>
    </source>
</evidence>
<keyword evidence="1" id="KW-0472">Membrane</keyword>
<proteinExistence type="predicted"/>
<protein>
    <submittedName>
        <fullName evidence="2">DUF2530 domain-containing protein</fullName>
    </submittedName>
</protein>
<feature type="transmembrane region" description="Helical" evidence="1">
    <location>
        <begin position="25"/>
        <end position="48"/>
    </location>
</feature>
<keyword evidence="1" id="KW-1133">Transmembrane helix</keyword>
<gene>
    <name evidence="2" type="ORF">V5O49_04205</name>
</gene>
<dbReference type="Proteomes" id="UP001310387">
    <property type="component" value="Unassembled WGS sequence"/>
</dbReference>
<evidence type="ECO:0000313" key="2">
    <source>
        <dbReference type="EMBL" id="MEG3614322.1"/>
    </source>
</evidence>
<reference evidence="2" key="2">
    <citation type="submission" date="2024-02" db="EMBL/GenBank/DDBJ databases">
        <authorList>
            <person name="Prathaban M."/>
            <person name="Mythili R."/>
            <person name="Sharmila Devi N."/>
            <person name="Sobanaa M."/>
            <person name="Prathiviraj R."/>
            <person name="Selvin J."/>
        </authorList>
    </citation>
    <scope>NUCLEOTIDE SEQUENCE</scope>
    <source>
        <strain evidence="2">MP1014</strain>
    </source>
</reference>
<feature type="transmembrane region" description="Helical" evidence="1">
    <location>
        <begin position="54"/>
        <end position="74"/>
    </location>
</feature>
<dbReference type="RefSeq" id="WP_332901128.1">
    <property type="nucleotide sequence ID" value="NZ_JBAGLP010000110.1"/>
</dbReference>
<evidence type="ECO:0000313" key="3">
    <source>
        <dbReference type="Proteomes" id="UP001310387"/>
    </source>
</evidence>
<organism evidence="2 3">
    <name type="scientific">Isoptericola haloaureus</name>
    <dbReference type="NCBI Taxonomy" id="1542902"/>
    <lineage>
        <taxon>Bacteria</taxon>
        <taxon>Bacillati</taxon>
        <taxon>Actinomycetota</taxon>
        <taxon>Actinomycetes</taxon>
        <taxon>Micrococcales</taxon>
        <taxon>Promicromonosporaceae</taxon>
        <taxon>Isoptericola</taxon>
    </lineage>
</organism>
<sequence length="80" mass="8247">MPSVMTLLLHPERRRPTPAPPATDLVRVVLVGVAVWTVALVVVGVLAATGVVPVGAVAICGAGILLGLLGLPWARRHRGD</sequence>
<keyword evidence="1" id="KW-0812">Transmembrane</keyword>
<accession>A0ABU7Z4B0</accession>
<comment type="caution">
    <text evidence="2">The sequence shown here is derived from an EMBL/GenBank/DDBJ whole genome shotgun (WGS) entry which is preliminary data.</text>
</comment>
<keyword evidence="3" id="KW-1185">Reference proteome</keyword>